<name>A0AAV4SY74_CAEEX</name>
<evidence type="ECO:0000313" key="1">
    <source>
        <dbReference type="EMBL" id="GIY38191.1"/>
    </source>
</evidence>
<dbReference type="EMBL" id="BPLR01010270">
    <property type="protein sequence ID" value="GIY38191.1"/>
    <property type="molecule type" value="Genomic_DNA"/>
</dbReference>
<sequence length="105" mass="11815">MLGGEKHGSPGNLTAKGYLHNVHLGRWISIKQLAGSIRRIRAPSGTSREVYASTLSKTPLELLLHTLVAQSKTYDDREFVAILDLDHVYSRLSLFQFMLEVLFCE</sequence>
<keyword evidence="2" id="KW-1185">Reference proteome</keyword>
<evidence type="ECO:0000313" key="2">
    <source>
        <dbReference type="Proteomes" id="UP001054945"/>
    </source>
</evidence>
<organism evidence="1 2">
    <name type="scientific">Caerostris extrusa</name>
    <name type="common">Bark spider</name>
    <name type="synonym">Caerostris bankana</name>
    <dbReference type="NCBI Taxonomy" id="172846"/>
    <lineage>
        <taxon>Eukaryota</taxon>
        <taxon>Metazoa</taxon>
        <taxon>Ecdysozoa</taxon>
        <taxon>Arthropoda</taxon>
        <taxon>Chelicerata</taxon>
        <taxon>Arachnida</taxon>
        <taxon>Araneae</taxon>
        <taxon>Araneomorphae</taxon>
        <taxon>Entelegynae</taxon>
        <taxon>Araneoidea</taxon>
        <taxon>Araneidae</taxon>
        <taxon>Caerostris</taxon>
    </lineage>
</organism>
<comment type="caution">
    <text evidence="1">The sequence shown here is derived from an EMBL/GenBank/DDBJ whole genome shotgun (WGS) entry which is preliminary data.</text>
</comment>
<reference evidence="1 2" key="1">
    <citation type="submission" date="2021-06" db="EMBL/GenBank/DDBJ databases">
        <title>Caerostris extrusa draft genome.</title>
        <authorList>
            <person name="Kono N."/>
            <person name="Arakawa K."/>
        </authorList>
    </citation>
    <scope>NUCLEOTIDE SEQUENCE [LARGE SCALE GENOMIC DNA]</scope>
</reference>
<protein>
    <submittedName>
        <fullName evidence="1">Uncharacterized protein</fullName>
    </submittedName>
</protein>
<gene>
    <name evidence="1" type="ORF">CEXT_268441</name>
</gene>
<proteinExistence type="predicted"/>
<accession>A0AAV4SY74</accession>
<dbReference type="Proteomes" id="UP001054945">
    <property type="component" value="Unassembled WGS sequence"/>
</dbReference>
<dbReference type="AlphaFoldDB" id="A0AAV4SY74"/>